<evidence type="ECO:0000313" key="2">
    <source>
        <dbReference type="EMBL" id="ACC74283.1"/>
    </source>
</evidence>
<dbReference type="HOGENOM" id="CLU_1352521_0_0_4"/>
<name>B2JME8_PARP8</name>
<reference evidence="3" key="1">
    <citation type="journal article" date="2014" name="Stand. Genomic Sci.">
        <title>Complete genome sequence of Burkholderia phymatum STM815(T), a broad host range and efficient nitrogen-fixing symbiont of Mimosa species.</title>
        <authorList>
            <person name="Moulin L."/>
            <person name="Klonowska A."/>
            <person name="Caroline B."/>
            <person name="Booth K."/>
            <person name="Vriezen J.A."/>
            <person name="Melkonian R."/>
            <person name="James E.K."/>
            <person name="Young J.P."/>
            <person name="Bena G."/>
            <person name="Hauser L."/>
            <person name="Land M."/>
            <person name="Kyrpides N."/>
            <person name="Bruce D."/>
            <person name="Chain P."/>
            <person name="Copeland A."/>
            <person name="Pitluck S."/>
            <person name="Woyke T."/>
            <person name="Lizotte-Waniewski M."/>
            <person name="Bristow J."/>
            <person name="Riley M."/>
        </authorList>
    </citation>
    <scope>NUCLEOTIDE SEQUENCE [LARGE SCALE GENOMIC DNA]</scope>
    <source>
        <strain evidence="3">DSM 17167 / CIP 108236 / LMG 21445 / STM815</strain>
    </source>
</reference>
<proteinExistence type="predicted"/>
<gene>
    <name evidence="2" type="ordered locus">Bphy_5200</name>
</gene>
<feature type="compositionally biased region" description="Low complexity" evidence="1">
    <location>
        <begin position="170"/>
        <end position="180"/>
    </location>
</feature>
<accession>B2JME8</accession>
<protein>
    <recommendedName>
        <fullName evidence="4">Zinc-ribbon domain-containing protein</fullName>
    </recommendedName>
</protein>
<organism evidence="2 3">
    <name type="scientific">Paraburkholderia phymatum (strain DSM 17167 / CIP 108236 / LMG 21445 / STM815)</name>
    <name type="common">Burkholderia phymatum</name>
    <dbReference type="NCBI Taxonomy" id="391038"/>
    <lineage>
        <taxon>Bacteria</taxon>
        <taxon>Pseudomonadati</taxon>
        <taxon>Pseudomonadota</taxon>
        <taxon>Betaproteobacteria</taxon>
        <taxon>Burkholderiales</taxon>
        <taxon>Burkholderiaceae</taxon>
        <taxon>Paraburkholderia</taxon>
    </lineage>
</organism>
<dbReference type="AlphaFoldDB" id="B2JME8"/>
<dbReference type="EMBL" id="CP001044">
    <property type="protein sequence ID" value="ACC74283.1"/>
    <property type="molecule type" value="Genomic_DNA"/>
</dbReference>
<dbReference type="STRING" id="391038.Bphy_5200"/>
<feature type="region of interest" description="Disordered" evidence="1">
    <location>
        <begin position="170"/>
        <end position="202"/>
    </location>
</feature>
<dbReference type="Proteomes" id="UP000001192">
    <property type="component" value="Chromosome 2"/>
</dbReference>
<sequence>MQGVRLDCGAWDVTGRKGRSGVRLSLGDMQAMAQARGGRCLSTEYRNTQTKLRWQCGEGHIWEAAPAGLRTYGSWCPQCAFDRLRLKIGDMQVIARGRGGECLSERYVNNETKLRWRCAKGHEWDAKPMQIRRRSPTQTWRARRRKSRARAGRLAAAAARTARTAVRRVGSVRSSASPSVKGRRGGCVRGSVARRSSRVKSR</sequence>
<evidence type="ECO:0000256" key="1">
    <source>
        <dbReference type="SAM" id="MobiDB-lite"/>
    </source>
</evidence>
<evidence type="ECO:0000313" key="3">
    <source>
        <dbReference type="Proteomes" id="UP000001192"/>
    </source>
</evidence>
<keyword evidence="3" id="KW-1185">Reference proteome</keyword>
<evidence type="ECO:0008006" key="4">
    <source>
        <dbReference type="Google" id="ProtNLM"/>
    </source>
</evidence>
<dbReference type="KEGG" id="bph:Bphy_5200"/>